<dbReference type="RefSeq" id="WP_345658731.1">
    <property type="nucleotide sequence ID" value="NZ_BAABKB010000071.1"/>
</dbReference>
<evidence type="ECO:0000313" key="3">
    <source>
        <dbReference type="Proteomes" id="UP001501759"/>
    </source>
</evidence>
<feature type="domain" description="HTH cro/C1-type" evidence="1">
    <location>
        <begin position="39"/>
        <end position="85"/>
    </location>
</feature>
<dbReference type="PANTHER" id="PTHR35010:SF2">
    <property type="entry name" value="BLL4672 PROTEIN"/>
    <property type="match status" value="1"/>
</dbReference>
<dbReference type="EMBL" id="BAABKB010000071">
    <property type="protein sequence ID" value="GAA5039559.1"/>
    <property type="molecule type" value="Genomic_DNA"/>
</dbReference>
<dbReference type="InterPro" id="IPR041413">
    <property type="entry name" value="MLTR_LBD"/>
</dbReference>
<evidence type="ECO:0000259" key="1">
    <source>
        <dbReference type="PROSITE" id="PS50943"/>
    </source>
</evidence>
<keyword evidence="3" id="KW-1185">Reference proteome</keyword>
<dbReference type="PANTHER" id="PTHR35010">
    <property type="entry name" value="BLL4672 PROTEIN-RELATED"/>
    <property type="match status" value="1"/>
</dbReference>
<dbReference type="InterPro" id="IPR001387">
    <property type="entry name" value="Cro/C1-type_HTH"/>
</dbReference>
<sequence>MSRDVNRSELGQFLKARRAELSPAAMGLSETGAPRRVPGLRREEVAQLASISAQYYTRLEQGRLPASAPVLTILATVLRLDDDQRDYLFELAGKESARPRRQKGQQVRPPLQRLLDSLTDIPAMVLGRRMDILAWNPLAAALLTNFSRIPQERRNYVRLVFTDPTVRDRYLDWETTARDCVAFLRMEAARNPDDPRLTALVGELSVQDPHFRQWWAGHHVAHRAFGTKKMRHPVAGELTLDWESLGSAADSDQQLTVWTAKAGTPSAEGLRFLASWAATEQTASWQTDKA</sequence>
<dbReference type="SUPFAM" id="SSF47413">
    <property type="entry name" value="lambda repressor-like DNA-binding domains"/>
    <property type="match status" value="1"/>
</dbReference>
<accession>A0ABP9JRE1</accession>
<proteinExistence type="predicted"/>
<organism evidence="2 3">
    <name type="scientific">Streptomyces siamensis</name>
    <dbReference type="NCBI Taxonomy" id="1274986"/>
    <lineage>
        <taxon>Bacteria</taxon>
        <taxon>Bacillati</taxon>
        <taxon>Actinomycetota</taxon>
        <taxon>Actinomycetes</taxon>
        <taxon>Kitasatosporales</taxon>
        <taxon>Streptomycetaceae</taxon>
        <taxon>Streptomyces</taxon>
    </lineage>
</organism>
<dbReference type="Proteomes" id="UP001501759">
    <property type="component" value="Unassembled WGS sequence"/>
</dbReference>
<dbReference type="Pfam" id="PF13560">
    <property type="entry name" value="HTH_31"/>
    <property type="match status" value="1"/>
</dbReference>
<dbReference type="SMART" id="SM00530">
    <property type="entry name" value="HTH_XRE"/>
    <property type="match status" value="1"/>
</dbReference>
<reference evidence="3" key="1">
    <citation type="journal article" date="2019" name="Int. J. Syst. Evol. Microbiol.">
        <title>The Global Catalogue of Microorganisms (GCM) 10K type strain sequencing project: providing services to taxonomists for standard genome sequencing and annotation.</title>
        <authorList>
            <consortium name="The Broad Institute Genomics Platform"/>
            <consortium name="The Broad Institute Genome Sequencing Center for Infectious Disease"/>
            <person name="Wu L."/>
            <person name="Ma J."/>
        </authorList>
    </citation>
    <scope>NUCLEOTIDE SEQUENCE [LARGE SCALE GENOMIC DNA]</scope>
    <source>
        <strain evidence="3">JCM 18409</strain>
    </source>
</reference>
<dbReference type="Gene3D" id="1.10.260.40">
    <property type="entry name" value="lambda repressor-like DNA-binding domains"/>
    <property type="match status" value="1"/>
</dbReference>
<dbReference type="InterPro" id="IPR010982">
    <property type="entry name" value="Lambda_DNA-bd_dom_sf"/>
</dbReference>
<name>A0ABP9JRE1_9ACTN</name>
<dbReference type="Pfam" id="PF17765">
    <property type="entry name" value="MLTR_LBD"/>
    <property type="match status" value="1"/>
</dbReference>
<dbReference type="PROSITE" id="PS50943">
    <property type="entry name" value="HTH_CROC1"/>
    <property type="match status" value="1"/>
</dbReference>
<gene>
    <name evidence="2" type="ORF">GCM10023335_89050</name>
</gene>
<dbReference type="CDD" id="cd00093">
    <property type="entry name" value="HTH_XRE"/>
    <property type="match status" value="1"/>
</dbReference>
<evidence type="ECO:0000313" key="2">
    <source>
        <dbReference type="EMBL" id="GAA5039559.1"/>
    </source>
</evidence>
<protein>
    <submittedName>
        <fullName evidence="2">Helix-turn-helix domain-containing protein</fullName>
    </submittedName>
</protein>
<comment type="caution">
    <text evidence="2">The sequence shown here is derived from an EMBL/GenBank/DDBJ whole genome shotgun (WGS) entry which is preliminary data.</text>
</comment>
<dbReference type="Gene3D" id="3.30.450.180">
    <property type="match status" value="1"/>
</dbReference>